<dbReference type="EMBL" id="JAADYS010002743">
    <property type="protein sequence ID" value="KAF4455380.1"/>
    <property type="molecule type" value="Genomic_DNA"/>
</dbReference>
<comment type="subcellular location">
    <subcellularLocation>
        <location evidence="1">Nucleus</location>
    </subcellularLocation>
</comment>
<evidence type="ECO:0000256" key="1">
    <source>
        <dbReference type="ARBA" id="ARBA00004123"/>
    </source>
</evidence>
<dbReference type="Proteomes" id="UP000554235">
    <property type="component" value="Unassembled WGS sequence"/>
</dbReference>
<sequence>MSARTRKKGLLFAATVESRTPASMDLVTRHERTLHARAHQKRQNQESEHTSRVHVACPTPDQPVEPAPQPADELEPGQESDCLNTQDLSVRDAPLNQAQGNIPTQQTESYPMAASTAPGHEYPSLPAAHTLPQAGPGYSFSTSNTVLPLSQEINDNGETLQQQTHYQPESSGSEEQDQSRFFFSPIPTFDIDLAAFIFSPSLNQPAQHHRDLSASFITGDLTLQNQPEEDMHTFSGLNSLPLQTFNHQNVSDESTTSSDALKSQSTDPVLPLLCENRHPHPAIVLDDVAYESIRRDLAQCLAGSDTDLDIPPARAAFPPPDGHQALVQGFSLWFVQTRILLAFYAVMSGEKDLLMSTLQSNGIFTLVYNKARIALAADNTDPSHMSWHKWIEHESWKRSLGGLLVISTLIMVLFDVNPGFNATQDLEFEIFDDEAMWNAESSTEWRQIRNSNPNQQHGERHRTMKEVLPDIMLEGRCHSSKAPYQVSAFSALVLMHGAVVHMWQRLQVCQAFAEPSSSTLISDTGSDALGSSLLDGAMRALERCGNFLKGTESQVNSLGGADEETSLAFNCQAMLRIAYIRLFKPINASKCLNLMDLDPEEMDEAITLFATTKMERGPRLLDAVIHCFEGLRIPVKLGYMFVRKTAALRWSVEHAVAGWESGMYATCLPFHSSVSACLLMRHGGYTALLVTKWIDSVEVDNSNGTRPSSQERELLTLIKSVLEEAEYDLGESVSLAAATARTWASFLQDVSGAQTILR</sequence>
<dbReference type="OrthoDB" id="654211at2759"/>
<dbReference type="GO" id="GO:0006351">
    <property type="term" value="P:DNA-templated transcription"/>
    <property type="evidence" value="ECO:0007669"/>
    <property type="project" value="InterPro"/>
</dbReference>
<keyword evidence="3" id="KW-0677">Repeat</keyword>
<dbReference type="PANTHER" id="PTHR40626">
    <property type="entry name" value="MIP31509P"/>
    <property type="match status" value="1"/>
</dbReference>
<keyword evidence="10" id="KW-1185">Reference proteome</keyword>
<protein>
    <submittedName>
        <fullName evidence="9">Zinc finger protein</fullName>
    </submittedName>
</protein>
<feature type="region of interest" description="Disordered" evidence="7">
    <location>
        <begin position="36"/>
        <end position="81"/>
    </location>
</feature>
<proteinExistence type="predicted"/>
<feature type="compositionally biased region" description="Pro residues" evidence="7">
    <location>
        <begin position="60"/>
        <end position="69"/>
    </location>
</feature>
<keyword evidence="4" id="KW-0863">Zinc-finger</keyword>
<gene>
    <name evidence="9" type="ORF">FALBO_15626</name>
</gene>
<dbReference type="GO" id="GO:0000978">
    <property type="term" value="F:RNA polymerase II cis-regulatory region sequence-specific DNA binding"/>
    <property type="evidence" value="ECO:0007669"/>
    <property type="project" value="InterPro"/>
</dbReference>
<dbReference type="GO" id="GO:0005634">
    <property type="term" value="C:nucleus"/>
    <property type="evidence" value="ECO:0007669"/>
    <property type="project" value="UniProtKB-SubCell"/>
</dbReference>
<dbReference type="AlphaFoldDB" id="A0A8H4KQ52"/>
<dbReference type="Pfam" id="PF04082">
    <property type="entry name" value="Fungal_trans"/>
    <property type="match status" value="1"/>
</dbReference>
<evidence type="ECO:0000256" key="4">
    <source>
        <dbReference type="ARBA" id="ARBA00022771"/>
    </source>
</evidence>
<evidence type="ECO:0000256" key="2">
    <source>
        <dbReference type="ARBA" id="ARBA00022723"/>
    </source>
</evidence>
<keyword evidence="6" id="KW-0539">Nucleus</keyword>
<dbReference type="GO" id="GO:0000981">
    <property type="term" value="F:DNA-binding transcription factor activity, RNA polymerase II-specific"/>
    <property type="evidence" value="ECO:0007669"/>
    <property type="project" value="InterPro"/>
</dbReference>
<dbReference type="InterPro" id="IPR051059">
    <property type="entry name" value="VerF-like"/>
</dbReference>
<evidence type="ECO:0000256" key="7">
    <source>
        <dbReference type="SAM" id="MobiDB-lite"/>
    </source>
</evidence>
<organism evidence="9 10">
    <name type="scientific">Fusarium albosuccineum</name>
    <dbReference type="NCBI Taxonomy" id="1237068"/>
    <lineage>
        <taxon>Eukaryota</taxon>
        <taxon>Fungi</taxon>
        <taxon>Dikarya</taxon>
        <taxon>Ascomycota</taxon>
        <taxon>Pezizomycotina</taxon>
        <taxon>Sordariomycetes</taxon>
        <taxon>Hypocreomycetidae</taxon>
        <taxon>Hypocreales</taxon>
        <taxon>Nectriaceae</taxon>
        <taxon>Fusarium</taxon>
        <taxon>Fusarium decemcellulare species complex</taxon>
    </lineage>
</organism>
<feature type="region of interest" description="Disordered" evidence="7">
    <location>
        <begin position="100"/>
        <end position="143"/>
    </location>
</feature>
<evidence type="ECO:0000256" key="3">
    <source>
        <dbReference type="ARBA" id="ARBA00022737"/>
    </source>
</evidence>
<dbReference type="GO" id="GO:0008270">
    <property type="term" value="F:zinc ion binding"/>
    <property type="evidence" value="ECO:0007669"/>
    <property type="project" value="UniProtKB-KW"/>
</dbReference>
<comment type="caution">
    <text evidence="9">The sequence shown here is derived from an EMBL/GenBank/DDBJ whole genome shotgun (WGS) entry which is preliminary data.</text>
</comment>
<dbReference type="PANTHER" id="PTHR40626:SF11">
    <property type="entry name" value="ZINC FINGER PROTEIN YPR022C"/>
    <property type="match status" value="1"/>
</dbReference>
<keyword evidence="2" id="KW-0479">Metal-binding</keyword>
<feature type="compositionally biased region" description="Polar residues" evidence="7">
    <location>
        <begin position="100"/>
        <end position="109"/>
    </location>
</feature>
<name>A0A8H4KQ52_9HYPO</name>
<evidence type="ECO:0000259" key="8">
    <source>
        <dbReference type="Pfam" id="PF04082"/>
    </source>
</evidence>
<feature type="domain" description="Xylanolytic transcriptional activator regulatory" evidence="8">
    <location>
        <begin position="328"/>
        <end position="491"/>
    </location>
</feature>
<dbReference type="GO" id="GO:0000785">
    <property type="term" value="C:chromatin"/>
    <property type="evidence" value="ECO:0007669"/>
    <property type="project" value="TreeGrafter"/>
</dbReference>
<evidence type="ECO:0000313" key="9">
    <source>
        <dbReference type="EMBL" id="KAF4455380.1"/>
    </source>
</evidence>
<evidence type="ECO:0000256" key="6">
    <source>
        <dbReference type="ARBA" id="ARBA00023242"/>
    </source>
</evidence>
<dbReference type="InterPro" id="IPR007219">
    <property type="entry name" value="XnlR_reg_dom"/>
</dbReference>
<reference evidence="9 10" key="1">
    <citation type="submission" date="2020-01" db="EMBL/GenBank/DDBJ databases">
        <title>Identification and distribution of gene clusters putatively required for synthesis of sphingolipid metabolism inhibitors in phylogenetically diverse species of the filamentous fungus Fusarium.</title>
        <authorList>
            <person name="Kim H.-S."/>
            <person name="Busman M."/>
            <person name="Brown D.W."/>
            <person name="Divon H."/>
            <person name="Uhlig S."/>
            <person name="Proctor R.H."/>
        </authorList>
    </citation>
    <scope>NUCLEOTIDE SEQUENCE [LARGE SCALE GENOMIC DNA]</scope>
    <source>
        <strain evidence="9 10">NRRL 20459</strain>
    </source>
</reference>
<keyword evidence="5" id="KW-0862">Zinc</keyword>
<accession>A0A8H4KQ52</accession>
<evidence type="ECO:0000313" key="10">
    <source>
        <dbReference type="Proteomes" id="UP000554235"/>
    </source>
</evidence>
<evidence type="ECO:0000256" key="5">
    <source>
        <dbReference type="ARBA" id="ARBA00022833"/>
    </source>
</evidence>